<protein>
    <recommendedName>
        <fullName evidence="3">DUF1425 domain-containing protein</fullName>
    </recommendedName>
</protein>
<keyword evidence="1" id="KW-0732">Signal</keyword>
<name>A0AAU8N176_9GAMM</name>
<dbReference type="AlphaFoldDB" id="A0AAU8N176"/>
<proteinExistence type="predicted"/>
<sequence length="149" mass="15373">MTTLHRRWAAVVALSLALIAGCARDPAAADVEVARVASPDARADAVLTEANPGATASFVYRIRVVAHGADWRAAPALAELHGATRNASAYGVDLRWQGADTLYADYLKARLVIAHKPTAAVAGRTVAVRLRAGVANPAAAAGGMAPRTP</sequence>
<accession>A0AAU8N176</accession>
<evidence type="ECO:0000313" key="2">
    <source>
        <dbReference type="EMBL" id="XCO77218.1"/>
    </source>
</evidence>
<dbReference type="EMBL" id="CP159925">
    <property type="protein sequence ID" value="XCO77218.1"/>
    <property type="molecule type" value="Genomic_DNA"/>
</dbReference>
<organism evidence="2">
    <name type="scientific">Lysobacter firmicutimachus</name>
    <dbReference type="NCBI Taxonomy" id="1792846"/>
    <lineage>
        <taxon>Bacteria</taxon>
        <taxon>Pseudomonadati</taxon>
        <taxon>Pseudomonadota</taxon>
        <taxon>Gammaproteobacteria</taxon>
        <taxon>Lysobacterales</taxon>
        <taxon>Lysobacteraceae</taxon>
        <taxon>Lysobacter</taxon>
    </lineage>
</organism>
<evidence type="ECO:0008006" key="3">
    <source>
        <dbReference type="Google" id="ProtNLM"/>
    </source>
</evidence>
<gene>
    <name evidence="2" type="ORF">ABU614_10690</name>
</gene>
<reference evidence="2" key="1">
    <citation type="submission" date="2024-06" db="EMBL/GenBank/DDBJ databases">
        <authorList>
            <person name="Li S."/>
        </authorList>
    </citation>
    <scope>NUCLEOTIDE SEQUENCE</scope>
    <source>
        <strain evidence="2">SR10</strain>
    </source>
</reference>
<feature type="chain" id="PRO_5043347329" description="DUF1425 domain-containing protein" evidence="1">
    <location>
        <begin position="30"/>
        <end position="149"/>
    </location>
</feature>
<dbReference type="PROSITE" id="PS51257">
    <property type="entry name" value="PROKAR_LIPOPROTEIN"/>
    <property type="match status" value="1"/>
</dbReference>
<feature type="signal peptide" evidence="1">
    <location>
        <begin position="1"/>
        <end position="29"/>
    </location>
</feature>
<evidence type="ECO:0000256" key="1">
    <source>
        <dbReference type="SAM" id="SignalP"/>
    </source>
</evidence>
<dbReference type="RefSeq" id="WP_363800561.1">
    <property type="nucleotide sequence ID" value="NZ_CP159925.1"/>
</dbReference>